<dbReference type="Proteomes" id="UP000060778">
    <property type="component" value="Chromosome"/>
</dbReference>
<keyword evidence="4 8" id="KW-0949">S-adenosyl-L-methionine</keyword>
<dbReference type="InterPro" id="IPR029063">
    <property type="entry name" value="SAM-dependent_MTases_sf"/>
</dbReference>
<dbReference type="SUPFAM" id="SSF53335">
    <property type="entry name" value="S-adenosyl-L-methionine-dependent methyltransferases"/>
    <property type="match status" value="1"/>
</dbReference>
<reference evidence="10 11" key="1">
    <citation type="submission" date="2013-11" db="EMBL/GenBank/DDBJ databases">
        <title>Comparative genomics of Ignicoccus.</title>
        <authorList>
            <person name="Podar M."/>
        </authorList>
    </citation>
    <scope>NUCLEOTIDE SEQUENCE [LARGE SCALE GENOMIC DNA]</scope>
    <source>
        <strain evidence="10 11">DSM 13165</strain>
    </source>
</reference>
<keyword evidence="11" id="KW-1185">Reference proteome</keyword>
<evidence type="ECO:0000256" key="6">
    <source>
        <dbReference type="ARBA" id="ARBA00022884"/>
    </source>
</evidence>
<dbReference type="AlphaFoldDB" id="A0A0U3DW55"/>
<dbReference type="InterPro" id="IPR022923">
    <property type="entry name" value="TRM1_arc_bac"/>
</dbReference>
<dbReference type="PANTHER" id="PTHR10631">
    <property type="entry name" value="N 2 ,N 2 -DIMETHYLGUANOSINE TRNA METHYLTRANSFERASE"/>
    <property type="match status" value="1"/>
</dbReference>
<proteinExistence type="inferred from homology"/>
<keyword evidence="6 8" id="KW-0694">RNA-binding</keyword>
<gene>
    <name evidence="8" type="primary">trm1</name>
    <name evidence="10" type="ORF">EYM_03930</name>
</gene>
<evidence type="ECO:0000256" key="8">
    <source>
        <dbReference type="HAMAP-Rule" id="MF_00290"/>
    </source>
</evidence>
<accession>A0A0U3DW55</accession>
<name>A0A0U3DW55_9CREN</name>
<evidence type="ECO:0000313" key="11">
    <source>
        <dbReference type="Proteomes" id="UP000060778"/>
    </source>
</evidence>
<evidence type="ECO:0000256" key="7">
    <source>
        <dbReference type="ARBA" id="ARBA00039099"/>
    </source>
</evidence>
<feature type="binding site" evidence="8">
    <location>
        <position position="85"/>
    </location>
    <ligand>
        <name>S-adenosyl-L-methionine</name>
        <dbReference type="ChEBI" id="CHEBI:59789"/>
    </ligand>
</feature>
<dbReference type="GO" id="GO:0002940">
    <property type="term" value="P:tRNA N2-guanine methylation"/>
    <property type="evidence" value="ECO:0007669"/>
    <property type="project" value="TreeGrafter"/>
</dbReference>
<dbReference type="Pfam" id="PF02005">
    <property type="entry name" value="TRM"/>
    <property type="match status" value="1"/>
</dbReference>
<dbReference type="GO" id="GO:0160104">
    <property type="term" value="F:tRNA (guanine(26)-N2)-dimethyltransferase activity"/>
    <property type="evidence" value="ECO:0007669"/>
    <property type="project" value="UniProtKB-UniRule"/>
</dbReference>
<comment type="similarity">
    <text evidence="8 9">Belongs to the class I-like SAM-binding methyltransferase superfamily. Trm1 family.</text>
</comment>
<sequence length="394" mass="44309">MDLTQIEKELGFPVDLIDEGEVKVVVPSMSFYVRSDGIYEPAHAPVFYNPKAKFNRDTAIEIARIYRASNNSLTVLEPLAGSGVRSVRYAKEANADFVLAADLNPLAIRLLNVNAKLNSVDKKIRAIQEDAHVVLHSKKIRETYYDIVDIDPFGSPIPFLDGAVRSVKRNGLIALTATDTAALSGARPNTALRRYSVKIVRTPFSKEVAIRTLISAAIRLAAIREVALRPLFSFFKDYYVRVTFKAERGAGRVDETLKNLGYLYINGLEVIPIKGYPLPEDAVSNPRKLIGPIWLGNLTDEKFFKDKLEIVKNEEIKKFLLRILEEDSIGVPYSYSIESICSSLKTHMPKPKLVVERLKELGYRAVITHYDYRNVKTNAPLDVVMNIVRDLSPR</sequence>
<dbReference type="HAMAP" id="MF_00290">
    <property type="entry name" value="tRNA_dimethyltr_TRM1"/>
    <property type="match status" value="1"/>
</dbReference>
<feature type="binding site" evidence="8">
    <location>
        <position position="102"/>
    </location>
    <ligand>
        <name>S-adenosyl-L-methionine</name>
        <dbReference type="ChEBI" id="CHEBI:59789"/>
    </ligand>
</feature>
<comment type="caution">
    <text evidence="8">Lacks conserved residue(s) required for the propagation of feature annotation.</text>
</comment>
<comment type="catalytic activity">
    <reaction evidence="8">
        <text>guanosine(26) in tRNA + 2 S-adenosyl-L-methionine = N(2)-dimethylguanosine(26) in tRNA + 2 S-adenosyl-L-homocysteine + 2 H(+)</text>
        <dbReference type="Rhea" id="RHEA:43140"/>
        <dbReference type="Rhea" id="RHEA-COMP:10359"/>
        <dbReference type="Rhea" id="RHEA-COMP:10360"/>
        <dbReference type="ChEBI" id="CHEBI:15378"/>
        <dbReference type="ChEBI" id="CHEBI:57856"/>
        <dbReference type="ChEBI" id="CHEBI:59789"/>
        <dbReference type="ChEBI" id="CHEBI:74269"/>
        <dbReference type="ChEBI" id="CHEBI:74513"/>
        <dbReference type="EC" id="2.1.1.216"/>
    </reaction>
</comment>
<dbReference type="InterPro" id="IPR002905">
    <property type="entry name" value="Trm1"/>
</dbReference>
<dbReference type="OrthoDB" id="372177at2157"/>
<dbReference type="STRING" id="940295.EYM_03930"/>
<evidence type="ECO:0000256" key="2">
    <source>
        <dbReference type="ARBA" id="ARBA00022603"/>
    </source>
</evidence>
<evidence type="ECO:0000256" key="3">
    <source>
        <dbReference type="ARBA" id="ARBA00022679"/>
    </source>
</evidence>
<keyword evidence="2 8" id="KW-0489">Methyltransferase</keyword>
<evidence type="ECO:0000313" key="10">
    <source>
        <dbReference type="EMBL" id="ALU11706.1"/>
    </source>
</evidence>
<evidence type="ECO:0000256" key="5">
    <source>
        <dbReference type="ARBA" id="ARBA00022694"/>
    </source>
</evidence>
<feature type="binding site" evidence="8">
    <location>
        <position position="56"/>
    </location>
    <ligand>
        <name>S-adenosyl-L-methionine</name>
        <dbReference type="ChEBI" id="CHEBI:59789"/>
    </ligand>
</feature>
<dbReference type="GeneID" id="30680180"/>
<organism evidence="10 11">
    <name type="scientific">Ignicoccus islandicus DSM 13165</name>
    <dbReference type="NCBI Taxonomy" id="940295"/>
    <lineage>
        <taxon>Archaea</taxon>
        <taxon>Thermoproteota</taxon>
        <taxon>Thermoprotei</taxon>
        <taxon>Desulfurococcales</taxon>
        <taxon>Desulfurococcaceae</taxon>
        <taxon>Ignicoccus</taxon>
    </lineage>
</organism>
<evidence type="ECO:0000256" key="9">
    <source>
        <dbReference type="PROSITE-ProRule" id="PRU00958"/>
    </source>
</evidence>
<dbReference type="NCBIfam" id="TIGR00308">
    <property type="entry name" value="TRM1"/>
    <property type="match status" value="1"/>
</dbReference>
<evidence type="ECO:0000256" key="4">
    <source>
        <dbReference type="ARBA" id="ARBA00022691"/>
    </source>
</evidence>
<protein>
    <recommendedName>
        <fullName evidence="7 8">tRNA (guanine(26)-N(2))-dimethyltransferase</fullName>
        <ecNumber evidence="7 8">2.1.1.216</ecNumber>
    </recommendedName>
    <alternativeName>
        <fullName evidence="8">tRNA 2,2-dimethylguanosine-26 methyltransferase</fullName>
    </alternativeName>
    <alternativeName>
        <fullName evidence="8">tRNA(guanine-26,N(2)-N(2)) methyltransferase</fullName>
    </alternativeName>
    <alternativeName>
        <fullName evidence="8">tRNA(m(2,2)G26)dimethyltransferase</fullName>
    </alternativeName>
</protein>
<keyword evidence="1 8" id="KW-0820">tRNA-binding</keyword>
<dbReference type="InterPro" id="IPR042296">
    <property type="entry name" value="tRNA_met_Trm1_C"/>
</dbReference>
<comment type="function">
    <text evidence="8">Dimethylates a single guanine residue at position 26 of a number of tRNAs using S-adenosyl-L-methionine as donor of the methyl groups.</text>
</comment>
<feature type="binding site" evidence="8">
    <location>
        <position position="130"/>
    </location>
    <ligand>
        <name>S-adenosyl-L-methionine</name>
        <dbReference type="ChEBI" id="CHEBI:59789"/>
    </ligand>
</feature>
<keyword evidence="5 8" id="KW-0819">tRNA processing</keyword>
<evidence type="ECO:0000256" key="1">
    <source>
        <dbReference type="ARBA" id="ARBA00022555"/>
    </source>
</evidence>
<dbReference type="EC" id="2.1.1.216" evidence="7 8"/>
<dbReference type="PROSITE" id="PS51626">
    <property type="entry name" value="SAM_MT_TRM1"/>
    <property type="match status" value="1"/>
</dbReference>
<dbReference type="PATRIC" id="fig|940295.4.peg.756"/>
<dbReference type="Gene3D" id="3.30.56.70">
    <property type="entry name" value="N2,N2-dimethylguanosine tRNA methyltransferase, C-terminal domain"/>
    <property type="match status" value="1"/>
</dbReference>
<dbReference type="RefSeq" id="WP_083495036.1">
    <property type="nucleotide sequence ID" value="NZ_CP006867.1"/>
</dbReference>
<dbReference type="GO" id="GO:0000049">
    <property type="term" value="F:tRNA binding"/>
    <property type="evidence" value="ECO:0007669"/>
    <property type="project" value="UniProtKB-UniRule"/>
</dbReference>
<feature type="binding site" evidence="8">
    <location>
        <position position="131"/>
    </location>
    <ligand>
        <name>S-adenosyl-L-methionine</name>
        <dbReference type="ChEBI" id="CHEBI:59789"/>
    </ligand>
</feature>
<dbReference type="Gene3D" id="3.40.50.150">
    <property type="entry name" value="Vaccinia Virus protein VP39"/>
    <property type="match status" value="1"/>
</dbReference>
<dbReference type="EMBL" id="CP006867">
    <property type="protein sequence ID" value="ALU11706.1"/>
    <property type="molecule type" value="Genomic_DNA"/>
</dbReference>
<keyword evidence="3 8" id="KW-0808">Transferase</keyword>
<dbReference type="PANTHER" id="PTHR10631:SF3">
    <property type="entry name" value="TRNA (GUANINE(26)-N(2))-DIMETHYLTRANSFERASE"/>
    <property type="match status" value="1"/>
</dbReference>
<dbReference type="KEGG" id="iis:EYM_03930"/>